<dbReference type="RefSeq" id="WP_113617728.1">
    <property type="nucleotide sequence ID" value="NZ_QFFJ01000002.1"/>
</dbReference>
<dbReference type="Gene3D" id="1.10.10.10">
    <property type="entry name" value="Winged helix-like DNA-binding domain superfamily/Winged helix DNA-binding domain"/>
    <property type="match status" value="1"/>
</dbReference>
<keyword evidence="4" id="KW-0804">Transcription</keyword>
<keyword evidence="2" id="KW-0805">Transcription regulation</keyword>
<dbReference type="PANTHER" id="PTHR43133:SF46">
    <property type="entry name" value="RNA POLYMERASE SIGMA-70 FACTOR ECF SUBFAMILY"/>
    <property type="match status" value="1"/>
</dbReference>
<evidence type="ECO:0000259" key="6">
    <source>
        <dbReference type="Pfam" id="PF08281"/>
    </source>
</evidence>
<dbReference type="InterPro" id="IPR014284">
    <property type="entry name" value="RNA_pol_sigma-70_dom"/>
</dbReference>
<dbReference type="PANTHER" id="PTHR43133">
    <property type="entry name" value="RNA POLYMERASE ECF-TYPE SIGMA FACTO"/>
    <property type="match status" value="1"/>
</dbReference>
<evidence type="ECO:0000313" key="8">
    <source>
        <dbReference type="Proteomes" id="UP000253410"/>
    </source>
</evidence>
<accession>A0A365XTS6</accession>
<keyword evidence="3" id="KW-0731">Sigma factor</keyword>
<evidence type="ECO:0000259" key="5">
    <source>
        <dbReference type="Pfam" id="PF04542"/>
    </source>
</evidence>
<dbReference type="Gene3D" id="1.10.1740.10">
    <property type="match status" value="1"/>
</dbReference>
<sequence length="197" mass="22817">MSQALTENTLLKGIRDGEEIAVRHLFDLYYRPLCYYAEKLTGDKAEAQDVAVNVFLKLLQKKADFEHLYEIRAFLYVAARNACIDIYRQKKRHERSLEEIQYLLPPENDKDDLDLIDTKIMQRLFQEIESLPPQCSKVFKLLFLNKLDTREIARQMRISPKTVLNQKAKAIRLLRVALLKGGSLVAILRAAVGHVMN</sequence>
<dbReference type="NCBIfam" id="TIGR02937">
    <property type="entry name" value="sigma70-ECF"/>
    <property type="match status" value="1"/>
</dbReference>
<evidence type="ECO:0000256" key="4">
    <source>
        <dbReference type="ARBA" id="ARBA00023163"/>
    </source>
</evidence>
<evidence type="ECO:0008006" key="9">
    <source>
        <dbReference type="Google" id="ProtNLM"/>
    </source>
</evidence>
<dbReference type="InterPro" id="IPR036388">
    <property type="entry name" value="WH-like_DNA-bd_sf"/>
</dbReference>
<gene>
    <name evidence="7" type="ORF">DF182_20810</name>
</gene>
<dbReference type="Pfam" id="PF04542">
    <property type="entry name" value="Sigma70_r2"/>
    <property type="match status" value="1"/>
</dbReference>
<dbReference type="Pfam" id="PF08281">
    <property type="entry name" value="Sigma70_r4_2"/>
    <property type="match status" value="1"/>
</dbReference>
<dbReference type="InterPro" id="IPR039425">
    <property type="entry name" value="RNA_pol_sigma-70-like"/>
</dbReference>
<dbReference type="EMBL" id="QFFJ01000002">
    <property type="protein sequence ID" value="RBL88985.1"/>
    <property type="molecule type" value="Genomic_DNA"/>
</dbReference>
<comment type="similarity">
    <text evidence="1">Belongs to the sigma-70 factor family. ECF subfamily.</text>
</comment>
<dbReference type="SUPFAM" id="SSF88659">
    <property type="entry name" value="Sigma3 and sigma4 domains of RNA polymerase sigma factors"/>
    <property type="match status" value="1"/>
</dbReference>
<evidence type="ECO:0000256" key="3">
    <source>
        <dbReference type="ARBA" id="ARBA00023082"/>
    </source>
</evidence>
<reference evidence="7 8" key="1">
    <citation type="submission" date="2018-05" db="EMBL/GenBank/DDBJ databases">
        <title>Chitinophaga sp. K3CV102501T nov., isolated from isolated from a monsoon evergreen broad-leaved forest soil.</title>
        <authorList>
            <person name="Lv Y."/>
        </authorList>
    </citation>
    <scope>NUCLEOTIDE SEQUENCE [LARGE SCALE GENOMIC DNA]</scope>
    <source>
        <strain evidence="7 8">GDMCC 1.1325</strain>
    </source>
</reference>
<dbReference type="Proteomes" id="UP000253410">
    <property type="component" value="Unassembled WGS sequence"/>
</dbReference>
<evidence type="ECO:0000256" key="2">
    <source>
        <dbReference type="ARBA" id="ARBA00023015"/>
    </source>
</evidence>
<comment type="caution">
    <text evidence="7">The sequence shown here is derived from an EMBL/GenBank/DDBJ whole genome shotgun (WGS) entry which is preliminary data.</text>
</comment>
<dbReference type="InterPro" id="IPR013325">
    <property type="entry name" value="RNA_pol_sigma_r2"/>
</dbReference>
<dbReference type="GO" id="GO:0016987">
    <property type="term" value="F:sigma factor activity"/>
    <property type="evidence" value="ECO:0007669"/>
    <property type="project" value="UniProtKB-KW"/>
</dbReference>
<dbReference type="GO" id="GO:0006352">
    <property type="term" value="P:DNA-templated transcription initiation"/>
    <property type="evidence" value="ECO:0007669"/>
    <property type="project" value="InterPro"/>
</dbReference>
<dbReference type="InterPro" id="IPR013324">
    <property type="entry name" value="RNA_pol_sigma_r3/r4-like"/>
</dbReference>
<dbReference type="AlphaFoldDB" id="A0A365XTS6"/>
<dbReference type="InterPro" id="IPR007627">
    <property type="entry name" value="RNA_pol_sigma70_r2"/>
</dbReference>
<feature type="domain" description="RNA polymerase sigma factor 70 region 4 type 2" evidence="6">
    <location>
        <begin position="123"/>
        <end position="172"/>
    </location>
</feature>
<organism evidence="7 8">
    <name type="scientific">Chitinophaga flava</name>
    <dbReference type="NCBI Taxonomy" id="2259036"/>
    <lineage>
        <taxon>Bacteria</taxon>
        <taxon>Pseudomonadati</taxon>
        <taxon>Bacteroidota</taxon>
        <taxon>Chitinophagia</taxon>
        <taxon>Chitinophagales</taxon>
        <taxon>Chitinophagaceae</taxon>
        <taxon>Chitinophaga</taxon>
    </lineage>
</organism>
<keyword evidence="8" id="KW-1185">Reference proteome</keyword>
<dbReference type="SUPFAM" id="SSF88946">
    <property type="entry name" value="Sigma2 domain of RNA polymerase sigma factors"/>
    <property type="match status" value="1"/>
</dbReference>
<dbReference type="GO" id="GO:0003677">
    <property type="term" value="F:DNA binding"/>
    <property type="evidence" value="ECO:0007669"/>
    <property type="project" value="InterPro"/>
</dbReference>
<dbReference type="OrthoDB" id="656273at2"/>
<protein>
    <recommendedName>
        <fullName evidence="9">RNA polymerase sigma-70 factor</fullName>
    </recommendedName>
</protein>
<dbReference type="InterPro" id="IPR013249">
    <property type="entry name" value="RNA_pol_sigma70_r4_t2"/>
</dbReference>
<evidence type="ECO:0000256" key="1">
    <source>
        <dbReference type="ARBA" id="ARBA00010641"/>
    </source>
</evidence>
<proteinExistence type="inferred from homology"/>
<feature type="domain" description="RNA polymerase sigma-70 region 2" evidence="5">
    <location>
        <begin position="25"/>
        <end position="92"/>
    </location>
</feature>
<name>A0A365XTS6_9BACT</name>
<evidence type="ECO:0000313" key="7">
    <source>
        <dbReference type="EMBL" id="RBL88985.1"/>
    </source>
</evidence>